<dbReference type="RefSeq" id="WP_211925165.1">
    <property type="nucleotide sequence ID" value="NZ_JAGQFT020000009.1"/>
</dbReference>
<evidence type="ECO:0000313" key="4">
    <source>
        <dbReference type="Proteomes" id="UP000675747"/>
    </source>
</evidence>
<dbReference type="AlphaFoldDB" id="A0A8J7VSF0"/>
<evidence type="ECO:0000313" key="2">
    <source>
        <dbReference type="EMBL" id="MBR0561196.1"/>
    </source>
</evidence>
<dbReference type="Proteomes" id="UP000675747">
    <property type="component" value="Unassembled WGS sequence"/>
</dbReference>
<organism evidence="2">
    <name type="scientific">Coralloluteibacterium stylophorae</name>
    <dbReference type="NCBI Taxonomy" id="1776034"/>
    <lineage>
        <taxon>Bacteria</taxon>
        <taxon>Pseudomonadati</taxon>
        <taxon>Pseudomonadota</taxon>
        <taxon>Gammaproteobacteria</taxon>
        <taxon>Lysobacterales</taxon>
        <taxon>Lysobacteraceae</taxon>
        <taxon>Coralloluteibacterium</taxon>
    </lineage>
</organism>
<dbReference type="EMBL" id="JAGQFT010000005">
    <property type="protein sequence ID" value="MBR0561196.1"/>
    <property type="molecule type" value="Genomic_DNA"/>
</dbReference>
<protein>
    <submittedName>
        <fullName evidence="2">Uncharacterized protein</fullName>
    </submittedName>
</protein>
<feature type="compositionally biased region" description="Low complexity" evidence="1">
    <location>
        <begin position="33"/>
        <end position="43"/>
    </location>
</feature>
<name>A0A8J7VSF0_9GAMM</name>
<dbReference type="EMBL" id="JAGQFT020000009">
    <property type="protein sequence ID" value="MBS7458141.1"/>
    <property type="molecule type" value="Genomic_DNA"/>
</dbReference>
<reference evidence="3 4" key="1">
    <citation type="journal article" date="2021" name="Microbiol. Resour. Announc.">
        <title>Draft Genome Sequence of Coralloluteibacterium stylophorae LMG 29479T.</title>
        <authorList>
            <person name="Karlyshev A.V."/>
            <person name="Kudryashova E.B."/>
            <person name="Ariskina E.V."/>
            <person name="Conroy A.P."/>
            <person name="Abidueva E.Y."/>
        </authorList>
    </citation>
    <scope>NUCLEOTIDE SEQUENCE [LARGE SCALE GENOMIC DNA]</scope>
    <source>
        <strain evidence="3 4">LMG 29479</strain>
    </source>
</reference>
<reference evidence="2" key="2">
    <citation type="submission" date="2021-04" db="EMBL/GenBank/DDBJ databases">
        <authorList>
            <person name="Karlyshev A.V."/>
        </authorList>
    </citation>
    <scope>NUCLEOTIDE SEQUENCE</scope>
    <source>
        <strain evidence="2">LMG 29479</strain>
    </source>
</reference>
<accession>A0A8J7VSF0</accession>
<sequence length="68" mass="6881">MTFLHSLSELSRGLLFLHGHVVTPRALDTLAPTDGAAAAPLHAPDARPPRSRPGPAPCDGGTSVAGCA</sequence>
<comment type="caution">
    <text evidence="2">The sequence shown here is derived from an EMBL/GenBank/DDBJ whole genome shotgun (WGS) entry which is preliminary data.</text>
</comment>
<keyword evidence="4" id="KW-1185">Reference proteome</keyword>
<evidence type="ECO:0000313" key="3">
    <source>
        <dbReference type="EMBL" id="MBS7458141.1"/>
    </source>
</evidence>
<gene>
    <name evidence="3" type="ORF">KB893_013455</name>
    <name evidence="2" type="ORF">KB893_01485</name>
</gene>
<evidence type="ECO:0000256" key="1">
    <source>
        <dbReference type="SAM" id="MobiDB-lite"/>
    </source>
</evidence>
<feature type="region of interest" description="Disordered" evidence="1">
    <location>
        <begin position="33"/>
        <end position="68"/>
    </location>
</feature>
<proteinExistence type="predicted"/>